<dbReference type="RefSeq" id="WP_015905318.1">
    <property type="nucleotide sequence ID" value="NC_012108.1"/>
</dbReference>
<name>C0Q963_DESAH</name>
<dbReference type="Pfam" id="PF07969">
    <property type="entry name" value="Amidohydro_3"/>
    <property type="match status" value="1"/>
</dbReference>
<dbReference type="KEGG" id="dat:HRM2_34970"/>
<dbReference type="STRING" id="177437.HRM2_34970"/>
<dbReference type="Gene3D" id="2.30.40.10">
    <property type="entry name" value="Urease, subunit C, domain 1"/>
    <property type="match status" value="1"/>
</dbReference>
<dbReference type="Proteomes" id="UP000000442">
    <property type="component" value="Chromosome"/>
</dbReference>
<dbReference type="Gene3D" id="3.10.310.70">
    <property type="match status" value="1"/>
</dbReference>
<evidence type="ECO:0000313" key="2">
    <source>
        <dbReference type="EMBL" id="ACN16568.1"/>
    </source>
</evidence>
<dbReference type="AlphaFoldDB" id="C0Q963"/>
<dbReference type="GO" id="GO:0016810">
    <property type="term" value="F:hydrolase activity, acting on carbon-nitrogen (but not peptide) bonds"/>
    <property type="evidence" value="ECO:0007669"/>
    <property type="project" value="InterPro"/>
</dbReference>
<dbReference type="eggNOG" id="COG1574">
    <property type="taxonomic scope" value="Bacteria"/>
</dbReference>
<dbReference type="CDD" id="cd01300">
    <property type="entry name" value="YtcJ_like"/>
    <property type="match status" value="1"/>
</dbReference>
<protein>
    <submittedName>
        <fullName evidence="2">Metal-dependent hydrolase (TIM-barrel fold family protein)</fullName>
    </submittedName>
</protein>
<reference evidence="2 3" key="1">
    <citation type="journal article" date="2009" name="Environ. Microbiol.">
        <title>Genome sequence of Desulfobacterium autotrophicum HRM2, a marine sulfate reducer oxidizing organic carbon completely to carbon dioxide.</title>
        <authorList>
            <person name="Strittmatter A.W."/>
            <person name="Liesegang H."/>
            <person name="Rabus R."/>
            <person name="Decker I."/>
            <person name="Amann J."/>
            <person name="Andres S."/>
            <person name="Henne A."/>
            <person name="Fricke W.F."/>
            <person name="Martinez-Arias R."/>
            <person name="Bartels D."/>
            <person name="Goesmann A."/>
            <person name="Krause L."/>
            <person name="Puehler A."/>
            <person name="Klenk H.P."/>
            <person name="Richter M."/>
            <person name="Schuler M."/>
            <person name="Gloeckner F.O."/>
            <person name="Meyerdierks A."/>
            <person name="Gottschalk G."/>
            <person name="Amann R."/>
        </authorList>
    </citation>
    <scope>NUCLEOTIDE SEQUENCE [LARGE SCALE GENOMIC DNA]</scope>
    <source>
        <strain evidence="3">ATCC 43914 / DSM 3382 / HRM2</strain>
    </source>
</reference>
<gene>
    <name evidence="2" type="ordered locus">HRM2_34970</name>
</gene>
<sequence length="543" mass="59390">MTTFVVPDLIFINANVRTQDPDQPVAQAVAVKGRRIVAVGNTQTVKAMAADHTEIIDLGGRLMLPGFTDAHFHYFDWALNNDSIDLSTAASFGEMAEMVRQKAVAAGPGAWVTGNGFNETDWPENKIPDRDDLDRQAPDNPVCIWRCDLHLAVANSKALALAGIDDKTLDPPMGVIARDKNGRVTGVLRELAPNLIKNVIPEPDEKSLLDIMEQGFGFLHSLGITGIHDIRLMGGLDGPASLRAWQRLREENRLNIRCHVSLPGEMTNEAIALGLRTGMGDDLLRIGHLKFFADGGMGARTAWMNDAYLDAECGMPLTPVEELDDKIQRADKAGLSVMVHAIGTRANREIVAIFKRIHDLEQSAVRVPHRIEHLQMVEPEDMDLLATLGNVIVSCQPNNLSLDISMIEQSVGERSGFTYPLKRVLDKKIPLILSSDAPVCNPKPVCGIFSAVNRTRMNRTPVGGWHMEHALTVDEAVRGYTITPAVAACQDDSLGSVTVGKFADLIVLDQNLYGMDPLDIADVKVDMTVFNGKIVHNRGKSKN</sequence>
<dbReference type="InterPro" id="IPR013108">
    <property type="entry name" value="Amidohydro_3"/>
</dbReference>
<dbReference type="InterPro" id="IPR032466">
    <property type="entry name" value="Metal_Hydrolase"/>
</dbReference>
<evidence type="ECO:0000313" key="3">
    <source>
        <dbReference type="Proteomes" id="UP000000442"/>
    </source>
</evidence>
<dbReference type="PANTHER" id="PTHR22642">
    <property type="entry name" value="IMIDAZOLONEPROPIONASE"/>
    <property type="match status" value="1"/>
</dbReference>
<dbReference type="SUPFAM" id="SSF51338">
    <property type="entry name" value="Composite domain of metallo-dependent hydrolases"/>
    <property type="match status" value="1"/>
</dbReference>
<accession>C0Q963</accession>
<dbReference type="EMBL" id="CP001087">
    <property type="protein sequence ID" value="ACN16568.1"/>
    <property type="molecule type" value="Genomic_DNA"/>
</dbReference>
<feature type="domain" description="Amidohydrolase 3" evidence="1">
    <location>
        <begin position="54"/>
        <end position="536"/>
    </location>
</feature>
<dbReference type="HOGENOM" id="CLU_009942_1_0_7"/>
<organism evidence="2 3">
    <name type="scientific">Desulforapulum autotrophicum (strain ATCC 43914 / DSM 3382 / VKM B-1955 / HRM2)</name>
    <name type="common">Desulfobacterium autotrophicum</name>
    <dbReference type="NCBI Taxonomy" id="177437"/>
    <lineage>
        <taxon>Bacteria</taxon>
        <taxon>Pseudomonadati</taxon>
        <taxon>Thermodesulfobacteriota</taxon>
        <taxon>Desulfobacteria</taxon>
        <taxon>Desulfobacterales</taxon>
        <taxon>Desulfobacteraceae</taxon>
        <taxon>Desulforapulum</taxon>
    </lineage>
</organism>
<keyword evidence="3" id="KW-1185">Reference proteome</keyword>
<dbReference type="Gene3D" id="3.20.20.140">
    <property type="entry name" value="Metal-dependent hydrolases"/>
    <property type="match status" value="1"/>
</dbReference>
<dbReference type="OrthoDB" id="5485695at2"/>
<proteinExistence type="predicted"/>
<dbReference type="InterPro" id="IPR011059">
    <property type="entry name" value="Metal-dep_hydrolase_composite"/>
</dbReference>
<dbReference type="SUPFAM" id="SSF51556">
    <property type="entry name" value="Metallo-dependent hydrolases"/>
    <property type="match status" value="1"/>
</dbReference>
<keyword evidence="2" id="KW-0378">Hydrolase</keyword>
<dbReference type="PANTHER" id="PTHR22642:SF2">
    <property type="entry name" value="PROTEIN LONG AFTER FAR-RED 3"/>
    <property type="match status" value="1"/>
</dbReference>
<dbReference type="InterPro" id="IPR033932">
    <property type="entry name" value="YtcJ-like"/>
</dbReference>
<evidence type="ECO:0000259" key="1">
    <source>
        <dbReference type="Pfam" id="PF07969"/>
    </source>
</evidence>